<dbReference type="EMBL" id="BK014695">
    <property type="protein sequence ID" value="DAD68194.1"/>
    <property type="molecule type" value="Genomic_DNA"/>
</dbReference>
<accession>A0A8S5LE41</accession>
<organism evidence="1">
    <name type="scientific">Siphoviridae sp. ctrWS2</name>
    <dbReference type="NCBI Taxonomy" id="2823602"/>
    <lineage>
        <taxon>Viruses</taxon>
        <taxon>Duplodnaviria</taxon>
        <taxon>Heunggongvirae</taxon>
        <taxon>Uroviricota</taxon>
        <taxon>Caudoviricetes</taxon>
    </lineage>
</organism>
<name>A0A8S5LE41_9CAUD</name>
<protein>
    <submittedName>
        <fullName evidence="1">Uncharacterized protein</fullName>
    </submittedName>
</protein>
<sequence>MSYMEKEEYALKLSVISNVSYDLIIQITRITVFSSRDLYDFYCMAMRFPTIEEMNTALNIGVGNLYTMIKFSLKLIERSRIIKT</sequence>
<evidence type="ECO:0000313" key="1">
    <source>
        <dbReference type="EMBL" id="DAD68194.1"/>
    </source>
</evidence>
<reference evidence="1" key="1">
    <citation type="journal article" date="2021" name="Proc. Natl. Acad. Sci. U.S.A.">
        <title>A Catalog of Tens of Thousands of Viruses from Human Metagenomes Reveals Hidden Associations with Chronic Diseases.</title>
        <authorList>
            <person name="Tisza M.J."/>
            <person name="Buck C.B."/>
        </authorList>
    </citation>
    <scope>NUCLEOTIDE SEQUENCE</scope>
    <source>
        <strain evidence="1">CtrWS2</strain>
    </source>
</reference>
<proteinExistence type="predicted"/>